<accession>A0A367G771</accession>
<feature type="domain" description="N-acetyltransferase" evidence="1">
    <location>
        <begin position="131"/>
        <end position="180"/>
    </location>
</feature>
<dbReference type="Gene3D" id="3.40.630.30">
    <property type="match status" value="1"/>
</dbReference>
<evidence type="ECO:0000313" key="3">
    <source>
        <dbReference type="Proteomes" id="UP000253208"/>
    </source>
</evidence>
<dbReference type="EMBL" id="PSQG01000003">
    <property type="protein sequence ID" value="RCH45719.1"/>
    <property type="molecule type" value="Genomic_DNA"/>
</dbReference>
<dbReference type="GO" id="GO:0016747">
    <property type="term" value="F:acyltransferase activity, transferring groups other than amino-acyl groups"/>
    <property type="evidence" value="ECO:0007669"/>
    <property type="project" value="InterPro"/>
</dbReference>
<proteinExistence type="predicted"/>
<dbReference type="AlphaFoldDB" id="A0A367G771"/>
<organism evidence="2 3">
    <name type="scientific">Blautia obeum</name>
    <dbReference type="NCBI Taxonomy" id="40520"/>
    <lineage>
        <taxon>Bacteria</taxon>
        <taxon>Bacillati</taxon>
        <taxon>Bacillota</taxon>
        <taxon>Clostridia</taxon>
        <taxon>Lachnospirales</taxon>
        <taxon>Lachnospiraceae</taxon>
        <taxon>Blautia</taxon>
    </lineage>
</organism>
<protein>
    <recommendedName>
        <fullName evidence="1">N-acetyltransferase domain-containing protein</fullName>
    </recommendedName>
</protein>
<dbReference type="Pfam" id="PF13508">
    <property type="entry name" value="Acetyltransf_7"/>
    <property type="match status" value="1"/>
</dbReference>
<dbReference type="SUPFAM" id="SSF55729">
    <property type="entry name" value="Acyl-CoA N-acyltransferases (Nat)"/>
    <property type="match status" value="1"/>
</dbReference>
<evidence type="ECO:0000259" key="1">
    <source>
        <dbReference type="Pfam" id="PF13508"/>
    </source>
</evidence>
<sequence length="213" mass="25609">MLLKKAPAYRKAEKEDFSIIREFIRRNYKDRWEFEETHTEKHLTRLFFYTYMIYRDSVTVATYRDQVVGVLITGKESHGHFAPVFRLKKGYHFLRLKFTKEGRKNLEHFNKLQDMKKQLTVSPEKPTPGNILFLYVSKDYRRNGIGTGLLKQISIEKDTDYSIYMDQLDQRTFMESHGFVKKNEVSQMRELNKKRFRESVALYKKEPRCETHS</sequence>
<name>A0A367G771_9FIRM</name>
<evidence type="ECO:0000313" key="2">
    <source>
        <dbReference type="EMBL" id="RCH45719.1"/>
    </source>
</evidence>
<dbReference type="InterPro" id="IPR000182">
    <property type="entry name" value="GNAT_dom"/>
</dbReference>
<comment type="caution">
    <text evidence="2">The sequence shown here is derived from an EMBL/GenBank/DDBJ whole genome shotgun (WGS) entry which is preliminary data.</text>
</comment>
<dbReference type="InterPro" id="IPR016181">
    <property type="entry name" value="Acyl_CoA_acyltransferase"/>
</dbReference>
<dbReference type="RefSeq" id="WP_114001614.1">
    <property type="nucleotide sequence ID" value="NZ_PSQG01000003.1"/>
</dbReference>
<gene>
    <name evidence="2" type="ORF">C4886_02545</name>
</gene>
<dbReference type="Proteomes" id="UP000253208">
    <property type="component" value="Unassembled WGS sequence"/>
</dbReference>
<dbReference type="CDD" id="cd04301">
    <property type="entry name" value="NAT_SF"/>
    <property type="match status" value="1"/>
</dbReference>
<reference evidence="2 3" key="1">
    <citation type="submission" date="2018-02" db="EMBL/GenBank/DDBJ databases">
        <title>Complete genome sequencing of Faecalibacterium prausnitzii strains isolated from the human gut.</title>
        <authorList>
            <person name="Fitzgerald B.C."/>
            <person name="Shkoporov A.N."/>
            <person name="Ross P.R."/>
            <person name="Hill C."/>
        </authorList>
    </citation>
    <scope>NUCLEOTIDE SEQUENCE [LARGE SCALE GENOMIC DNA]</scope>
    <source>
        <strain evidence="2 3">APC942/31-1</strain>
    </source>
</reference>